<organism evidence="1 2">
    <name type="scientific">Symbiochloris irregularis</name>
    <dbReference type="NCBI Taxonomy" id="706552"/>
    <lineage>
        <taxon>Eukaryota</taxon>
        <taxon>Viridiplantae</taxon>
        <taxon>Chlorophyta</taxon>
        <taxon>core chlorophytes</taxon>
        <taxon>Trebouxiophyceae</taxon>
        <taxon>Trebouxiales</taxon>
        <taxon>Trebouxiaceae</taxon>
        <taxon>Symbiochloris</taxon>
    </lineage>
</organism>
<dbReference type="GO" id="GO:0004252">
    <property type="term" value="F:serine-type endopeptidase activity"/>
    <property type="evidence" value="ECO:0007669"/>
    <property type="project" value="InterPro"/>
</dbReference>
<reference evidence="1 2" key="1">
    <citation type="journal article" date="2024" name="Nat. Commun.">
        <title>Phylogenomics reveals the evolutionary origins of lichenization in chlorophyte algae.</title>
        <authorList>
            <person name="Puginier C."/>
            <person name="Libourel C."/>
            <person name="Otte J."/>
            <person name="Skaloud P."/>
            <person name="Haon M."/>
            <person name="Grisel S."/>
            <person name="Petersen M."/>
            <person name="Berrin J.G."/>
            <person name="Delaux P.M."/>
            <person name="Dal Grande F."/>
            <person name="Keller J."/>
        </authorList>
    </citation>
    <scope>NUCLEOTIDE SEQUENCE [LARGE SCALE GENOMIC DNA]</scope>
    <source>
        <strain evidence="1 2">SAG 2036</strain>
    </source>
</reference>
<dbReference type="GO" id="GO:0016485">
    <property type="term" value="P:protein processing"/>
    <property type="evidence" value="ECO:0007669"/>
    <property type="project" value="InterPro"/>
</dbReference>
<dbReference type="Proteomes" id="UP001465755">
    <property type="component" value="Unassembled WGS sequence"/>
</dbReference>
<comment type="caution">
    <text evidence="1">The sequence shown here is derived from an EMBL/GenBank/DDBJ whole genome shotgun (WGS) entry which is preliminary data.</text>
</comment>
<name>A0AAW1PY48_9CHLO</name>
<evidence type="ECO:0000313" key="1">
    <source>
        <dbReference type="EMBL" id="KAK9813335.1"/>
    </source>
</evidence>
<protein>
    <submittedName>
        <fullName evidence="1">Uncharacterized protein</fullName>
    </submittedName>
</protein>
<dbReference type="GO" id="GO:0005777">
    <property type="term" value="C:peroxisome"/>
    <property type="evidence" value="ECO:0007669"/>
    <property type="project" value="InterPro"/>
</dbReference>
<dbReference type="PANTHER" id="PTHR21004:SF0">
    <property type="entry name" value="PEROXISOMAL LEADER PEPTIDE-PROCESSING PROTEASE"/>
    <property type="match status" value="1"/>
</dbReference>
<dbReference type="InterPro" id="IPR039245">
    <property type="entry name" value="TYSND1/DEG15"/>
</dbReference>
<dbReference type="AlphaFoldDB" id="A0AAW1PY48"/>
<accession>A0AAW1PY48</accession>
<dbReference type="EMBL" id="JALJOQ010000005">
    <property type="protein sequence ID" value="KAK9813335.1"/>
    <property type="molecule type" value="Genomic_DNA"/>
</dbReference>
<keyword evidence="2" id="KW-1185">Reference proteome</keyword>
<gene>
    <name evidence="1" type="ORF">WJX73_001052</name>
</gene>
<dbReference type="PANTHER" id="PTHR21004">
    <property type="entry name" value="SERINE PROTEASE-RELATED"/>
    <property type="match status" value="1"/>
</dbReference>
<proteinExistence type="predicted"/>
<sequence>MALLEACAVLVDASGPDPRQVKANYAAFHEAKDGITTLSASGTLLPTSEGAHQLVGLPASTVFPFLRQSARSAFPAVTAEDLIPSVRFRRSSTFSTAHTNGVLGAYSRQEHLAMLRTHRQYMPAWRCWRYRGSFLRSNME</sequence>
<evidence type="ECO:0000313" key="2">
    <source>
        <dbReference type="Proteomes" id="UP001465755"/>
    </source>
</evidence>